<keyword evidence="5" id="KW-1185">Reference proteome</keyword>
<keyword evidence="2" id="KW-1133">Transmembrane helix</keyword>
<dbReference type="GeneID" id="54573308"/>
<evidence type="ECO:0000313" key="4">
    <source>
        <dbReference type="EMBL" id="KAF2255103.1"/>
    </source>
</evidence>
<evidence type="ECO:0000313" key="5">
    <source>
        <dbReference type="Proteomes" id="UP000800094"/>
    </source>
</evidence>
<feature type="transmembrane region" description="Helical" evidence="2">
    <location>
        <begin position="112"/>
        <end position="138"/>
    </location>
</feature>
<organism evidence="4 5">
    <name type="scientific">Trematosphaeria pertusa</name>
    <dbReference type="NCBI Taxonomy" id="390896"/>
    <lineage>
        <taxon>Eukaryota</taxon>
        <taxon>Fungi</taxon>
        <taxon>Dikarya</taxon>
        <taxon>Ascomycota</taxon>
        <taxon>Pezizomycotina</taxon>
        <taxon>Dothideomycetes</taxon>
        <taxon>Pleosporomycetidae</taxon>
        <taxon>Pleosporales</taxon>
        <taxon>Massarineae</taxon>
        <taxon>Trematosphaeriaceae</taxon>
        <taxon>Trematosphaeria</taxon>
    </lineage>
</organism>
<keyword evidence="2" id="KW-0812">Transmembrane</keyword>
<reference evidence="4" key="1">
    <citation type="journal article" date="2020" name="Stud. Mycol.">
        <title>101 Dothideomycetes genomes: a test case for predicting lifestyles and emergence of pathogens.</title>
        <authorList>
            <person name="Haridas S."/>
            <person name="Albert R."/>
            <person name="Binder M."/>
            <person name="Bloem J."/>
            <person name="Labutti K."/>
            <person name="Salamov A."/>
            <person name="Andreopoulos B."/>
            <person name="Baker S."/>
            <person name="Barry K."/>
            <person name="Bills G."/>
            <person name="Bluhm B."/>
            <person name="Cannon C."/>
            <person name="Castanera R."/>
            <person name="Culley D."/>
            <person name="Daum C."/>
            <person name="Ezra D."/>
            <person name="Gonzalez J."/>
            <person name="Henrissat B."/>
            <person name="Kuo A."/>
            <person name="Liang C."/>
            <person name="Lipzen A."/>
            <person name="Lutzoni F."/>
            <person name="Magnuson J."/>
            <person name="Mondo S."/>
            <person name="Nolan M."/>
            <person name="Ohm R."/>
            <person name="Pangilinan J."/>
            <person name="Park H.-J."/>
            <person name="Ramirez L."/>
            <person name="Alfaro M."/>
            <person name="Sun H."/>
            <person name="Tritt A."/>
            <person name="Yoshinaga Y."/>
            <person name="Zwiers L.-H."/>
            <person name="Turgeon B."/>
            <person name="Goodwin S."/>
            <person name="Spatafora J."/>
            <person name="Crous P."/>
            <person name="Grigoriev I."/>
        </authorList>
    </citation>
    <scope>NUCLEOTIDE SEQUENCE</scope>
    <source>
        <strain evidence="4">CBS 122368</strain>
    </source>
</reference>
<proteinExistence type="predicted"/>
<feature type="transmembrane region" description="Helical" evidence="2">
    <location>
        <begin position="82"/>
        <end position="100"/>
    </location>
</feature>
<accession>A0A6A6J102</accession>
<dbReference type="AlphaFoldDB" id="A0A6A6J102"/>
<dbReference type="Pfam" id="PF24802">
    <property type="entry name" value="DUF7703"/>
    <property type="match status" value="1"/>
</dbReference>
<dbReference type="PANTHER" id="PTHR37013">
    <property type="entry name" value="INTEGRAL MEMBRANE PROTEIN (AFU_ORTHOLOGUE AFUA_1G05950)-RELATED"/>
    <property type="match status" value="1"/>
</dbReference>
<dbReference type="Proteomes" id="UP000800094">
    <property type="component" value="Unassembled WGS sequence"/>
</dbReference>
<sequence>MALGNPGSGSTLLNVFIAFAAVAIWSTVPLTIRLLTTLKRRRGVYFYSILVTSWGLSIRQVGDVLQFLVPSCPWILSNGLAQGGWVAMVSGFSMVLYSRLNIILESLRMRRVVLAMIVTNGVVFHIAMITLSIGLAALSHGDRHEKAQTPAWRRVFQPMERVQIIVFSAQETAISFFYVRAAYQYLKSRFAQRGKTQRAMFLLLLVQVIIIAIDIALIAIDFAGLLQLKLFIHSFVYSVKLELEFVVLNQLVELSQLGVPGIPSFSMALRSEHSGEAIVKMPAWTPESPDPGPESVRSEKSERNLEFITEPGSRDESHNAHVLSMPRIGTIPSA</sequence>
<dbReference type="EMBL" id="ML987190">
    <property type="protein sequence ID" value="KAF2255103.1"/>
    <property type="molecule type" value="Genomic_DNA"/>
</dbReference>
<evidence type="ECO:0000256" key="1">
    <source>
        <dbReference type="SAM" id="MobiDB-lite"/>
    </source>
</evidence>
<feature type="compositionally biased region" description="Basic and acidic residues" evidence="1">
    <location>
        <begin position="296"/>
        <end position="305"/>
    </location>
</feature>
<gene>
    <name evidence="4" type="ORF">BU26DRAFT_150890</name>
</gene>
<evidence type="ECO:0000256" key="2">
    <source>
        <dbReference type="SAM" id="Phobius"/>
    </source>
</evidence>
<evidence type="ECO:0000259" key="3">
    <source>
        <dbReference type="Pfam" id="PF24802"/>
    </source>
</evidence>
<dbReference type="PANTHER" id="PTHR37013:SF4">
    <property type="entry name" value="INTEGRAL MEMBRANE PROTEIN"/>
    <property type="match status" value="1"/>
</dbReference>
<dbReference type="InterPro" id="IPR056120">
    <property type="entry name" value="DUF7703"/>
</dbReference>
<feature type="transmembrane region" description="Helical" evidence="2">
    <location>
        <begin position="12"/>
        <end position="32"/>
    </location>
</feature>
<feature type="transmembrane region" description="Helical" evidence="2">
    <location>
        <begin position="162"/>
        <end position="179"/>
    </location>
</feature>
<feature type="transmembrane region" description="Helical" evidence="2">
    <location>
        <begin position="44"/>
        <end position="62"/>
    </location>
</feature>
<feature type="domain" description="DUF7703" evidence="3">
    <location>
        <begin position="15"/>
        <end position="256"/>
    </location>
</feature>
<dbReference type="OrthoDB" id="405906at2759"/>
<feature type="region of interest" description="Disordered" evidence="1">
    <location>
        <begin position="282"/>
        <end position="334"/>
    </location>
</feature>
<feature type="transmembrane region" description="Helical" evidence="2">
    <location>
        <begin position="200"/>
        <end position="226"/>
    </location>
</feature>
<dbReference type="RefSeq" id="XP_033690107.1">
    <property type="nucleotide sequence ID" value="XM_033819978.1"/>
</dbReference>
<name>A0A6A6J102_9PLEO</name>
<keyword evidence="2" id="KW-0472">Membrane</keyword>
<protein>
    <recommendedName>
        <fullName evidence="3">DUF7703 domain-containing protein</fullName>
    </recommendedName>
</protein>